<keyword evidence="1" id="KW-0472">Membrane</keyword>
<keyword evidence="1" id="KW-0812">Transmembrane</keyword>
<evidence type="ECO:0000313" key="4">
    <source>
        <dbReference type="Proteomes" id="UP001068021"/>
    </source>
</evidence>
<evidence type="ECO:0000256" key="1">
    <source>
        <dbReference type="SAM" id="Phobius"/>
    </source>
</evidence>
<keyword evidence="4" id="KW-1185">Reference proteome</keyword>
<evidence type="ECO:0000313" key="3">
    <source>
        <dbReference type="EMBL" id="MCZ3372157.1"/>
    </source>
</evidence>
<feature type="transmembrane region" description="Helical" evidence="1">
    <location>
        <begin position="43"/>
        <end position="67"/>
    </location>
</feature>
<dbReference type="Proteomes" id="UP001068021">
    <property type="component" value="Unassembled WGS sequence"/>
</dbReference>
<protein>
    <submittedName>
        <fullName evidence="2">Uncharacterized protein</fullName>
    </submittedName>
</protein>
<feature type="transmembrane region" description="Helical" evidence="1">
    <location>
        <begin position="17"/>
        <end position="34"/>
    </location>
</feature>
<evidence type="ECO:0000313" key="2">
    <source>
        <dbReference type="EMBL" id="MCZ3364406.1"/>
    </source>
</evidence>
<keyword evidence="1" id="KW-1133">Transmembrane helix</keyword>
<dbReference type="RefSeq" id="WP_048081204.1">
    <property type="nucleotide sequence ID" value="NZ_JAPVER010000018.1"/>
</dbReference>
<dbReference type="EMBL" id="JAPVES010000030">
    <property type="protein sequence ID" value="MCZ3372157.1"/>
    <property type="molecule type" value="Genomic_DNA"/>
</dbReference>
<gene>
    <name evidence="3" type="ORF">O3H35_05885</name>
    <name evidence="2" type="ORF">O3H54_00785</name>
</gene>
<dbReference type="AlphaFoldDB" id="A0A9E5DGB8"/>
<dbReference type="Proteomes" id="UP001074446">
    <property type="component" value="Unassembled WGS sequence"/>
</dbReference>
<name>A0A9E5DGB8_9EURY</name>
<organism evidence="2 4">
    <name type="scientific">Methanobacterium veterum</name>
    <dbReference type="NCBI Taxonomy" id="408577"/>
    <lineage>
        <taxon>Archaea</taxon>
        <taxon>Methanobacteriati</taxon>
        <taxon>Methanobacteriota</taxon>
        <taxon>Methanomada group</taxon>
        <taxon>Methanobacteria</taxon>
        <taxon>Methanobacteriales</taxon>
        <taxon>Methanobacteriaceae</taxon>
        <taxon>Methanobacterium</taxon>
    </lineage>
</organism>
<sequence>MQRRGFISLLLDSFFRWWWALITGLASLISLFILPDNIMINQAYFSILIIIISVLLFLCASTLYQGLSLYQNRLSAPKVIGSLNSKIYGGDIVFLIESSSIIIPGKIAEFRRFHNGVEVSFALVEFMEENSKGQLQAKPLWISPAHLHDFKLQKFSTSDITVDLLIQSRTLSDAKDSL</sequence>
<dbReference type="EMBL" id="JAPVER010000018">
    <property type="protein sequence ID" value="MCZ3364406.1"/>
    <property type="molecule type" value="Genomic_DNA"/>
</dbReference>
<accession>A0A9E5DGB8</accession>
<comment type="caution">
    <text evidence="2">The sequence shown here is derived from an EMBL/GenBank/DDBJ whole genome shotgun (WGS) entry which is preliminary data.</text>
</comment>
<reference evidence="2" key="1">
    <citation type="submission" date="2022-12" db="EMBL/GenBank/DDBJ databases">
        <title>Reclassification of two methanogenic archaea species isolated from the Kolyma lowland permafrost.</title>
        <authorList>
            <person name="Trubitsyn V.E."/>
            <person name="Rivkina E.M."/>
            <person name="Shcherbakova V.A."/>
        </authorList>
    </citation>
    <scope>NUCLEOTIDE SEQUENCE</scope>
    <source>
        <strain evidence="2">M2</strain>
        <strain evidence="3">MK4</strain>
    </source>
</reference>
<proteinExistence type="predicted"/>